<protein>
    <submittedName>
        <fullName evidence="1">Uncharacterized protein</fullName>
    </submittedName>
</protein>
<accession>A0A8X7PKN5</accession>
<keyword evidence="2" id="KW-1185">Reference proteome</keyword>
<dbReference type="AlphaFoldDB" id="A0A8X7PKN5"/>
<comment type="caution">
    <text evidence="1">The sequence shown here is derived from an EMBL/GenBank/DDBJ whole genome shotgun (WGS) entry which is preliminary data.</text>
</comment>
<dbReference type="EMBL" id="JAAMPC010000016">
    <property type="protein sequence ID" value="KAG2252568.1"/>
    <property type="molecule type" value="Genomic_DNA"/>
</dbReference>
<dbReference type="Proteomes" id="UP000886595">
    <property type="component" value="Unassembled WGS sequence"/>
</dbReference>
<evidence type="ECO:0000313" key="1">
    <source>
        <dbReference type="EMBL" id="KAG2252568.1"/>
    </source>
</evidence>
<reference evidence="1 2" key="1">
    <citation type="submission" date="2020-02" db="EMBL/GenBank/DDBJ databases">
        <authorList>
            <person name="Ma Q."/>
            <person name="Huang Y."/>
            <person name="Song X."/>
            <person name="Pei D."/>
        </authorList>
    </citation>
    <scope>NUCLEOTIDE SEQUENCE [LARGE SCALE GENOMIC DNA]</scope>
    <source>
        <strain evidence="1">Sxm20200214</strain>
        <tissue evidence="1">Leaf</tissue>
    </source>
</reference>
<dbReference type="OrthoDB" id="425602at2759"/>
<organism evidence="1 2">
    <name type="scientific">Brassica carinata</name>
    <name type="common">Ethiopian mustard</name>
    <name type="synonym">Abyssinian cabbage</name>
    <dbReference type="NCBI Taxonomy" id="52824"/>
    <lineage>
        <taxon>Eukaryota</taxon>
        <taxon>Viridiplantae</taxon>
        <taxon>Streptophyta</taxon>
        <taxon>Embryophyta</taxon>
        <taxon>Tracheophyta</taxon>
        <taxon>Spermatophyta</taxon>
        <taxon>Magnoliopsida</taxon>
        <taxon>eudicotyledons</taxon>
        <taxon>Gunneridae</taxon>
        <taxon>Pentapetalae</taxon>
        <taxon>rosids</taxon>
        <taxon>malvids</taxon>
        <taxon>Brassicales</taxon>
        <taxon>Brassicaceae</taxon>
        <taxon>Brassiceae</taxon>
        <taxon>Brassica</taxon>
    </lineage>
</organism>
<evidence type="ECO:0000313" key="2">
    <source>
        <dbReference type="Proteomes" id="UP000886595"/>
    </source>
</evidence>
<proteinExistence type="predicted"/>
<sequence>MINRVVDGARWLLHPLPNPAVKSPRRFGDSDHKEIEEDIRPSSGGFPTERQASLNHIHLTSSNLTSFLFYYSSETHIDNVLFCTLRQKQRVENRGTFGRSFSFVSADEIVHEKDFRHRPLRWVILVMVPWWLLVDGDDIRPSSAFYQTLRDSSWKIIDAGETMEEVEKKIQQVVLDKVKECAQVKVPNGFLPLELLLQSTR</sequence>
<name>A0A8X7PKN5_BRACI</name>
<gene>
    <name evidence="1" type="ORF">Bca52824_082704</name>
</gene>